<keyword evidence="1" id="KW-0343">GTPase activation</keyword>
<dbReference type="InterPro" id="IPR035974">
    <property type="entry name" value="Rap/Ran-GAP_sf"/>
</dbReference>
<feature type="compositionally biased region" description="Pro residues" evidence="2">
    <location>
        <begin position="33"/>
        <end position="48"/>
    </location>
</feature>
<dbReference type="InterPro" id="IPR016024">
    <property type="entry name" value="ARM-type_fold"/>
</dbReference>
<gene>
    <name evidence="4" type="ORF">BDN70DRAFT_881149</name>
</gene>
<dbReference type="SUPFAM" id="SSF111347">
    <property type="entry name" value="Rap/Ran-GAP"/>
    <property type="match status" value="1"/>
</dbReference>
<dbReference type="SUPFAM" id="SSF48371">
    <property type="entry name" value="ARM repeat"/>
    <property type="match status" value="1"/>
</dbReference>
<feature type="region of interest" description="Disordered" evidence="2">
    <location>
        <begin position="764"/>
        <end position="822"/>
    </location>
</feature>
<dbReference type="PANTHER" id="PTHR10063:SF0">
    <property type="entry name" value="TUBERIN"/>
    <property type="match status" value="1"/>
</dbReference>
<dbReference type="Gene3D" id="3.40.50.11210">
    <property type="entry name" value="Rap/Ran-GAP"/>
    <property type="match status" value="1"/>
</dbReference>
<feature type="domain" description="Rap-GAP" evidence="3">
    <location>
        <begin position="1535"/>
        <end position="1765"/>
    </location>
</feature>
<dbReference type="GO" id="GO:0051056">
    <property type="term" value="P:regulation of small GTPase mediated signal transduction"/>
    <property type="evidence" value="ECO:0007669"/>
    <property type="project" value="InterPro"/>
</dbReference>
<feature type="compositionally biased region" description="Pro residues" evidence="2">
    <location>
        <begin position="1028"/>
        <end position="1037"/>
    </location>
</feature>
<dbReference type="GO" id="GO:0033596">
    <property type="term" value="C:TSC1-TSC2 complex"/>
    <property type="evidence" value="ECO:0007669"/>
    <property type="project" value="TreeGrafter"/>
</dbReference>
<dbReference type="InterPro" id="IPR018515">
    <property type="entry name" value="Tuberin-type_domain"/>
</dbReference>
<name>A0A9P6CRU9_9AGAR</name>
<dbReference type="Pfam" id="PF02145">
    <property type="entry name" value="Rap_GAP"/>
    <property type="match status" value="1"/>
</dbReference>
<evidence type="ECO:0000259" key="3">
    <source>
        <dbReference type="PROSITE" id="PS50085"/>
    </source>
</evidence>
<dbReference type="InterPro" id="IPR000331">
    <property type="entry name" value="Rap/Ran_GAP_dom"/>
</dbReference>
<dbReference type="GO" id="GO:0032007">
    <property type="term" value="P:negative regulation of TOR signaling"/>
    <property type="evidence" value="ECO:0007669"/>
    <property type="project" value="TreeGrafter"/>
</dbReference>
<protein>
    <recommendedName>
        <fullName evidence="3">Rap-GAP domain-containing protein</fullName>
    </recommendedName>
</protein>
<dbReference type="InterPro" id="IPR024584">
    <property type="entry name" value="Tuberin_N"/>
</dbReference>
<dbReference type="Pfam" id="PF11864">
    <property type="entry name" value="DUF3384"/>
    <property type="match status" value="1"/>
</dbReference>
<feature type="region of interest" description="Disordered" evidence="2">
    <location>
        <begin position="1"/>
        <end position="48"/>
    </location>
</feature>
<dbReference type="PROSITE" id="PS50085">
    <property type="entry name" value="RAPGAP"/>
    <property type="match status" value="1"/>
</dbReference>
<dbReference type="GO" id="GO:0005096">
    <property type="term" value="F:GTPase activator activity"/>
    <property type="evidence" value="ECO:0007669"/>
    <property type="project" value="UniProtKB-KW"/>
</dbReference>
<feature type="compositionally biased region" description="Low complexity" evidence="2">
    <location>
        <begin position="279"/>
        <end position="291"/>
    </location>
</feature>
<dbReference type="InterPro" id="IPR027107">
    <property type="entry name" value="Tuberin/Ral-act_asu"/>
</dbReference>
<evidence type="ECO:0000256" key="1">
    <source>
        <dbReference type="ARBA" id="ARBA00022468"/>
    </source>
</evidence>
<dbReference type="EMBL" id="MU155260">
    <property type="protein sequence ID" value="KAF9477456.1"/>
    <property type="molecule type" value="Genomic_DNA"/>
</dbReference>
<keyword evidence="5" id="KW-1185">Reference proteome</keyword>
<dbReference type="GO" id="GO:0005634">
    <property type="term" value="C:nucleus"/>
    <property type="evidence" value="ECO:0007669"/>
    <property type="project" value="InterPro"/>
</dbReference>
<evidence type="ECO:0000313" key="4">
    <source>
        <dbReference type="EMBL" id="KAF9477456.1"/>
    </source>
</evidence>
<dbReference type="Proteomes" id="UP000807469">
    <property type="component" value="Unassembled WGS sequence"/>
</dbReference>
<feature type="compositionally biased region" description="Low complexity" evidence="2">
    <location>
        <begin position="255"/>
        <end position="268"/>
    </location>
</feature>
<feature type="compositionally biased region" description="Basic and acidic residues" evidence="2">
    <location>
        <begin position="986"/>
        <end position="1003"/>
    </location>
</feature>
<sequence length="1796" mass="200672">MSRQELEPSTRGPRPRANTASFAASLFRRPRPDQPSTPPAPTPAPQPPTLSLDALIHALTPSAVPSLAHARALASILATYSPLPRREILNPILISLCNIHSPPSVQAAGYDILSAYWENHEALSLGISERLSYFSLFLGATNVWAIELWEPRFKALRALTKFGEDVLGIESNLIDLLQQWIQGAFEGLIKPFPSIERSEMAERERSIDLLVKFLNNVLTAGTNTARITDQKMADVMCFYAQLVDKTVVIPDPSKDVPSTPVSPSSNTKHSPLGHRRNVSSLSSSSIPNASSSPPPSKKHPAELAINIYLNHVSTHNKALPPAHLNTILPLLFRALAFSSSPLPRLSVMLELSNKKNALEDRIMDTLNSYFGGPYTSMCMLILRFYLFPPGAIRPGLGVEGQFDHLSPALTVLTSLGAHRYFRTYVRRALSARLARAFINRDVISSYSHSGAPGHMEIQNDMMEKAWPKDDYMSNSIGMGDNGWDAGNLGRRLAQSVGAWVDYRFDDAVINEEPDPRAACERVQQGKEEILEEAAGVLKDILQELDLRDDDKAVLDEEEAQVIGVTLLNLAGYVLPLKNPDGTPFIIPMAQPHYAPTRILRTISTLLARDHSRALNPLLSNILIHVAEHLTDADTANLPRLMMEQLDLYPTSPEWLDNWKNLLSNETLVSPYRPHTRRVIMDSLQTVYESVKDMQVYRRPLANIIWRFCGGLVGCPGDQSDDADVMWKMIGEEIVLRSDERGEDDTADMEEITTFLNLLVTVASEKPDEDEDNADTASVNTADMHSPVHNTPTVPSSTSVSPTLSRAQTEYNPPPREKEKETGMPSVMSILSSLATGGNVSRSQSIQPQFQDEMNDTRAETFAPTLPPVQAPPGPLVPRDVSAAAALVEIFSQLVFTPFSLGPKNLLLAVRVYELLLSIITEGKSTRARLTALQFLMRLRADRDHNLYYVSDSFDPHGLVTSLAALINRVELQSTPGATRVMDDLAAESRKARPRFPQEREARQVSRGRGIGGPSRSGPSRSRSRTTAPPLPQPPPKPLEALWRMPETFPFYVSGPDSPSEVLISYDPEGPNRILVLPISKYLLAIDSILEKETSWEILSYVLCHLPVQLSNKHLFCGPRSRKEIAKMLNIICRGIVTEVFASHIEQWPIGLKIRDAHGLAYQTLSVLVSYRRCFDLQQRHGLIEVFYAGLNGTPTTIKCCLHALTSSAFELQPSMTRSLSRILEKLSQIMSNPSMAVHILAFLSVIGSLKDLHVNFTESDFKMVFGVALQFLQHYNRLHAPPTMSWALSQHVRILSYFVVYLWFLSVKLPDRPRHVRYITRQLLLANEGNTEVDEPTEVCFDWLARYTYGSADPRPATSVFSDIVTNPSNPVSDTQTDKTWIMGNSVVTIRSIERTGWVEVMSRRPSGYSRFVCRVENVPMVSAGDVAPDLLSVPAGLVMERDAPHPVNILHDEDEETRENPHELCSIKDPDAQEPPQPDPITGYVWSGTAPSQRRKHVDIDPAFLFLQLSPFPDGVTEPFVKRVYDQNAINRFVRSLDNIPVIDTHKVGIMYVAPGQTKEEDILRNVHGSPAYTRFLEGIGRLINLRGQVDVYAGGLDPDEDGEYAYAWWDDIGQILYHTATMMPTKSDDPLCNNKKRHIGNDYVRIVWNDSALPYRFDTLKTQFQFVNIIIEPHSVGAIAAFSNNIHENEYFKVTIQSAPGMTEFTPIGFFKLISAENLPLLVRQLSLLADWFAVVFSETQRDTERVEMKTNWQARLETIRRFKNQVPRDNDAPSDILDGVMGQEALRDFTTSF</sequence>
<comment type="caution">
    <text evidence="4">The sequence shown here is derived from an EMBL/GenBank/DDBJ whole genome shotgun (WGS) entry which is preliminary data.</text>
</comment>
<accession>A0A9P6CRU9</accession>
<feature type="region of interest" description="Disordered" evidence="2">
    <location>
        <begin position="986"/>
        <end position="1038"/>
    </location>
</feature>
<dbReference type="FunFam" id="3.40.50.11210:FF:000007">
    <property type="entry name" value="Tuberous sclerosis 2"/>
    <property type="match status" value="1"/>
</dbReference>
<feature type="region of interest" description="Disordered" evidence="2">
    <location>
        <begin position="251"/>
        <end position="298"/>
    </location>
</feature>
<dbReference type="OrthoDB" id="19311at2759"/>
<reference evidence="4" key="1">
    <citation type="submission" date="2020-11" db="EMBL/GenBank/DDBJ databases">
        <authorList>
            <consortium name="DOE Joint Genome Institute"/>
            <person name="Ahrendt S."/>
            <person name="Riley R."/>
            <person name="Andreopoulos W."/>
            <person name="Labutti K."/>
            <person name="Pangilinan J."/>
            <person name="Ruiz-Duenas F.J."/>
            <person name="Barrasa J.M."/>
            <person name="Sanchez-Garcia M."/>
            <person name="Camarero S."/>
            <person name="Miyauchi S."/>
            <person name="Serrano A."/>
            <person name="Linde D."/>
            <person name="Babiker R."/>
            <person name="Drula E."/>
            <person name="Ayuso-Fernandez I."/>
            <person name="Pacheco R."/>
            <person name="Padilla G."/>
            <person name="Ferreira P."/>
            <person name="Barriuso J."/>
            <person name="Kellner H."/>
            <person name="Castanera R."/>
            <person name="Alfaro M."/>
            <person name="Ramirez L."/>
            <person name="Pisabarro A.G."/>
            <person name="Kuo A."/>
            <person name="Tritt A."/>
            <person name="Lipzen A."/>
            <person name="He G."/>
            <person name="Yan M."/>
            <person name="Ng V."/>
            <person name="Cullen D."/>
            <person name="Martin F."/>
            <person name="Rosso M.-N."/>
            <person name="Henrissat B."/>
            <person name="Hibbett D."/>
            <person name="Martinez A.T."/>
            <person name="Grigoriev I.V."/>
        </authorList>
    </citation>
    <scope>NUCLEOTIDE SEQUENCE</scope>
    <source>
        <strain evidence="4">CIRM-BRFM 674</strain>
    </source>
</reference>
<evidence type="ECO:0000313" key="5">
    <source>
        <dbReference type="Proteomes" id="UP000807469"/>
    </source>
</evidence>
<feature type="compositionally biased region" description="Low complexity" evidence="2">
    <location>
        <begin position="786"/>
        <end position="804"/>
    </location>
</feature>
<organism evidence="4 5">
    <name type="scientific">Pholiota conissans</name>
    <dbReference type="NCBI Taxonomy" id="109636"/>
    <lineage>
        <taxon>Eukaryota</taxon>
        <taxon>Fungi</taxon>
        <taxon>Dikarya</taxon>
        <taxon>Basidiomycota</taxon>
        <taxon>Agaricomycotina</taxon>
        <taxon>Agaricomycetes</taxon>
        <taxon>Agaricomycetidae</taxon>
        <taxon>Agaricales</taxon>
        <taxon>Agaricineae</taxon>
        <taxon>Strophariaceae</taxon>
        <taxon>Pholiota</taxon>
    </lineage>
</organism>
<dbReference type="PANTHER" id="PTHR10063">
    <property type="entry name" value="TUBERIN"/>
    <property type="match status" value="1"/>
</dbReference>
<proteinExistence type="predicted"/>
<evidence type="ECO:0000256" key="2">
    <source>
        <dbReference type="SAM" id="MobiDB-lite"/>
    </source>
</evidence>
<dbReference type="Pfam" id="PF03542">
    <property type="entry name" value="Tuberin"/>
    <property type="match status" value="1"/>
</dbReference>